<dbReference type="Pfam" id="PF00696">
    <property type="entry name" value="AA_kinase"/>
    <property type="match status" value="1"/>
</dbReference>
<dbReference type="UniPathway" id="UPA00050">
    <property type="reaction ID" value="UER00461"/>
</dbReference>
<dbReference type="GO" id="GO:0009090">
    <property type="term" value="P:homoserine biosynthetic process"/>
    <property type="evidence" value="ECO:0007669"/>
    <property type="project" value="TreeGrafter"/>
</dbReference>
<feature type="binding site" evidence="16">
    <location>
        <begin position="7"/>
        <end position="10"/>
    </location>
    <ligand>
        <name>ATP</name>
        <dbReference type="ChEBI" id="CHEBI:30616"/>
    </ligand>
</feature>
<dbReference type="InterPro" id="IPR005260">
    <property type="entry name" value="Asp_kin_monofn"/>
</dbReference>
<comment type="catalytic activity">
    <reaction evidence="15 17">
        <text>L-aspartate + ATP = 4-phospho-L-aspartate + ADP</text>
        <dbReference type="Rhea" id="RHEA:23776"/>
        <dbReference type="ChEBI" id="CHEBI:29991"/>
        <dbReference type="ChEBI" id="CHEBI:30616"/>
        <dbReference type="ChEBI" id="CHEBI:57535"/>
        <dbReference type="ChEBI" id="CHEBI:456216"/>
        <dbReference type="EC" id="2.7.2.4"/>
    </reaction>
</comment>
<dbReference type="InterPro" id="IPR001057">
    <property type="entry name" value="Glu/AcGlu_kinase"/>
</dbReference>
<keyword evidence="8 18" id="KW-0028">Amino-acid biosynthesis</keyword>
<dbReference type="GO" id="GO:0009088">
    <property type="term" value="P:threonine biosynthetic process"/>
    <property type="evidence" value="ECO:0007669"/>
    <property type="project" value="UniProtKB-UniPathway"/>
</dbReference>
<dbReference type="NCBIfam" id="NF005154">
    <property type="entry name" value="PRK06635.1-2"/>
    <property type="match status" value="1"/>
</dbReference>
<dbReference type="SUPFAM" id="SSF53633">
    <property type="entry name" value="Carbamate kinase-like"/>
    <property type="match status" value="1"/>
</dbReference>
<feature type="binding site" evidence="16">
    <location>
        <position position="74"/>
    </location>
    <ligand>
        <name>substrate</name>
    </ligand>
</feature>
<protein>
    <recommendedName>
        <fullName evidence="7 17">Aspartokinase</fullName>
        <ecNumber evidence="6 17">2.7.2.4</ecNumber>
    </recommendedName>
</protein>
<feature type="binding site" evidence="16">
    <location>
        <position position="47"/>
    </location>
    <ligand>
        <name>substrate</name>
    </ligand>
</feature>
<keyword evidence="22" id="KW-1185">Reference proteome</keyword>
<dbReference type="GO" id="GO:0019877">
    <property type="term" value="P:diaminopimelate biosynthetic process"/>
    <property type="evidence" value="ECO:0007669"/>
    <property type="project" value="UniProtKB-KW"/>
</dbReference>
<dbReference type="EC" id="2.7.2.4" evidence="6 17"/>
<evidence type="ECO:0000256" key="18">
    <source>
        <dbReference type="RuleBase" id="RU004249"/>
    </source>
</evidence>
<feature type="binding site" evidence="16">
    <location>
        <position position="184"/>
    </location>
    <ligand>
        <name>ATP</name>
        <dbReference type="ChEBI" id="CHEBI:30616"/>
    </ligand>
</feature>
<evidence type="ECO:0000256" key="3">
    <source>
        <dbReference type="ARBA" id="ARBA00004986"/>
    </source>
</evidence>
<evidence type="ECO:0000256" key="15">
    <source>
        <dbReference type="ARBA" id="ARBA00047872"/>
    </source>
</evidence>
<dbReference type="UniPathway" id="UPA00034">
    <property type="reaction ID" value="UER00015"/>
</dbReference>
<dbReference type="InterPro" id="IPR045865">
    <property type="entry name" value="ACT-like_dom_sf"/>
</dbReference>
<organism evidence="21 22">
    <name type="scientific">Kytococcus sedentarius (strain ATCC 14392 / DSM 20547 / JCM 11482 / CCUG 33030 / NBRC 15357 / NCTC 11040 / CCM 314 / 541)</name>
    <name type="common">Micrococcus sedentarius</name>
    <dbReference type="NCBI Taxonomy" id="478801"/>
    <lineage>
        <taxon>Bacteria</taxon>
        <taxon>Bacillati</taxon>
        <taxon>Actinomycetota</taxon>
        <taxon>Actinomycetes</taxon>
        <taxon>Micrococcales</taxon>
        <taxon>Kytococcaceae</taxon>
        <taxon>Kytococcus</taxon>
    </lineage>
</organism>
<evidence type="ECO:0000256" key="4">
    <source>
        <dbReference type="ARBA" id="ARBA00005139"/>
    </source>
</evidence>
<dbReference type="Gene3D" id="3.30.2130.10">
    <property type="entry name" value="VC0802-like"/>
    <property type="match status" value="1"/>
</dbReference>
<dbReference type="STRING" id="478801.Ksed_19620"/>
<dbReference type="GO" id="GO:0004072">
    <property type="term" value="F:aspartate kinase activity"/>
    <property type="evidence" value="ECO:0007669"/>
    <property type="project" value="UniProtKB-EC"/>
</dbReference>
<sequence>MPLVVQKYGGSSVADADSIRRVARRVAATRDAGHEVVVVVSAMGDTTDDLIDLSREITSSPSQRELDQLLTAGEQISSALLAMALHEFDAPATSFTGRQAGLRTTDSFGAARITEINPSRLRSSLDEGCVAIVAGFQGWTADEHTTTLGRGGSDTTAVALAAALDADVCEIYSDVDGMFTADPRVVPTAQRIDFLTYPDATELAAHGAKILHLRAVEFAQRHGVRLHVRSSFTEQPGTWVAASREDLPAGWATTRTDETTDPQQTEDNPMEEPLIQGVAHTRDQAMLTVVNIPDKPGRAASIFAALSQAVSVIDVLGQTHTARENGLVDFSFALPTEDAERARTALLEMQDELEFTDVSVDEGVGKISVSGHGVRSNAEVPAQLMRALADAGITVNMFTTSEARISVVVADHQVEDAARAIHSAFGLDGDTEAVVHAGTGR</sequence>
<dbReference type="NCBIfam" id="TIGR00657">
    <property type="entry name" value="asp_kinases"/>
    <property type="match status" value="1"/>
</dbReference>
<dbReference type="InterPro" id="IPR018042">
    <property type="entry name" value="Aspartate_kinase_CS"/>
</dbReference>
<name>C7NKC4_KYTSD</name>
<evidence type="ECO:0000256" key="17">
    <source>
        <dbReference type="RuleBase" id="RU003448"/>
    </source>
</evidence>
<evidence type="ECO:0000256" key="1">
    <source>
        <dbReference type="ARBA" id="ARBA00002843"/>
    </source>
</evidence>
<dbReference type="InterPro" id="IPR001048">
    <property type="entry name" value="Asp/Glu/Uridylate_kinase"/>
</dbReference>
<evidence type="ECO:0000313" key="22">
    <source>
        <dbReference type="Proteomes" id="UP000006666"/>
    </source>
</evidence>
<evidence type="ECO:0000256" key="12">
    <source>
        <dbReference type="ARBA" id="ARBA00022840"/>
    </source>
</evidence>
<dbReference type="PANTHER" id="PTHR21499">
    <property type="entry name" value="ASPARTATE KINASE"/>
    <property type="match status" value="1"/>
</dbReference>
<dbReference type="InterPro" id="IPR054352">
    <property type="entry name" value="ACT_Aspartokinase"/>
</dbReference>
<comment type="similarity">
    <text evidence="5 17">Belongs to the aspartokinase family.</text>
</comment>
<dbReference type="EMBL" id="CP001686">
    <property type="protein sequence ID" value="ACV06962.1"/>
    <property type="molecule type" value="Genomic_DNA"/>
</dbReference>
<dbReference type="InterPro" id="IPR001341">
    <property type="entry name" value="Asp_kinase"/>
</dbReference>
<dbReference type="GO" id="GO:0009089">
    <property type="term" value="P:lysine biosynthetic process via diaminopimelate"/>
    <property type="evidence" value="ECO:0007669"/>
    <property type="project" value="UniProtKB-UniPathway"/>
</dbReference>
<dbReference type="GO" id="GO:0005829">
    <property type="term" value="C:cytosol"/>
    <property type="evidence" value="ECO:0007669"/>
    <property type="project" value="TreeGrafter"/>
</dbReference>
<dbReference type="SUPFAM" id="SSF55021">
    <property type="entry name" value="ACT-like"/>
    <property type="match status" value="2"/>
</dbReference>
<evidence type="ECO:0000256" key="5">
    <source>
        <dbReference type="ARBA" id="ARBA00010122"/>
    </source>
</evidence>
<dbReference type="UniPathway" id="UPA00051">
    <property type="reaction ID" value="UER00462"/>
</dbReference>
<proteinExistence type="inferred from homology"/>
<keyword evidence="11 17" id="KW-0418">Kinase</keyword>
<evidence type="ECO:0000259" key="19">
    <source>
        <dbReference type="Pfam" id="PF00696"/>
    </source>
</evidence>
<evidence type="ECO:0000256" key="7">
    <source>
        <dbReference type="ARBA" id="ARBA00016273"/>
    </source>
</evidence>
<dbReference type="InterPro" id="IPR041740">
    <property type="entry name" value="AKii-LysC-BS"/>
</dbReference>
<evidence type="ECO:0000256" key="6">
    <source>
        <dbReference type="ARBA" id="ARBA00013059"/>
    </source>
</evidence>
<feature type="domain" description="Aspartate/glutamate/uridylate kinase" evidence="19">
    <location>
        <begin position="3"/>
        <end position="230"/>
    </location>
</feature>
<dbReference type="KEGG" id="kse:Ksed_19620"/>
<dbReference type="HOGENOM" id="CLU_009116_3_2_11"/>
<dbReference type="PRINTS" id="PR00474">
    <property type="entry name" value="GLU5KINASE"/>
</dbReference>
<evidence type="ECO:0000256" key="11">
    <source>
        <dbReference type="ARBA" id="ARBA00022777"/>
    </source>
</evidence>
<dbReference type="PANTHER" id="PTHR21499:SF3">
    <property type="entry name" value="ASPARTOKINASE"/>
    <property type="match status" value="1"/>
</dbReference>
<comment type="function">
    <text evidence="1">Catalyzes the phosphorylation of the beta-carboxyl group of aspartic acid with ATP to yield 4-phospho-L-aspartate, which is involved in the branched biosynthetic pathway leading to the biosynthesis of amino acids lysine, threonine, isoleucine and methionine.</text>
</comment>
<dbReference type="FunFam" id="3.40.1160.10:FF:000002">
    <property type="entry name" value="Aspartokinase"/>
    <property type="match status" value="1"/>
</dbReference>
<dbReference type="GO" id="GO:0005524">
    <property type="term" value="F:ATP binding"/>
    <property type="evidence" value="ECO:0007669"/>
    <property type="project" value="UniProtKB-KW"/>
</dbReference>
<dbReference type="RefSeq" id="WP_015779902.1">
    <property type="nucleotide sequence ID" value="NC_013169.1"/>
</dbReference>
<feature type="domain" description="Aspartokinase ACT" evidence="20">
    <location>
        <begin position="367"/>
        <end position="425"/>
    </location>
</feature>
<evidence type="ECO:0000256" key="16">
    <source>
        <dbReference type="PIRSR" id="PIRSR000726-1"/>
    </source>
</evidence>
<dbReference type="Pfam" id="PF22468">
    <property type="entry name" value="ACT_9"/>
    <property type="match status" value="1"/>
</dbReference>
<comment type="pathway">
    <text evidence="2 18">Amino-acid biosynthesis; L-lysine biosynthesis via DAP pathway; (S)-tetrahydrodipicolinate from L-aspartate: step 1/4.</text>
</comment>
<dbReference type="CDD" id="cd04913">
    <property type="entry name" value="ACT_AKii-LysC-BS-like_1"/>
    <property type="match status" value="1"/>
</dbReference>
<dbReference type="CDD" id="cd04936">
    <property type="entry name" value="ACT_AKii-LysC-BS-like_2"/>
    <property type="match status" value="1"/>
</dbReference>
<gene>
    <name evidence="21" type="ordered locus">Ksed_19620</name>
</gene>
<comment type="pathway">
    <text evidence="3 18">Amino-acid biosynthesis; L-methionine biosynthesis via de novo pathway; L-homoserine from L-aspartate: step 1/3.</text>
</comment>
<evidence type="ECO:0000256" key="14">
    <source>
        <dbReference type="ARBA" id="ARBA00023154"/>
    </source>
</evidence>
<evidence type="ECO:0000256" key="2">
    <source>
        <dbReference type="ARBA" id="ARBA00004766"/>
    </source>
</evidence>
<dbReference type="Gene3D" id="3.40.1160.10">
    <property type="entry name" value="Acetylglutamate kinase-like"/>
    <property type="match status" value="1"/>
</dbReference>
<dbReference type="Proteomes" id="UP000006666">
    <property type="component" value="Chromosome"/>
</dbReference>
<dbReference type="AlphaFoldDB" id="C7NKC4"/>
<evidence type="ECO:0000259" key="20">
    <source>
        <dbReference type="Pfam" id="PF22468"/>
    </source>
</evidence>
<evidence type="ECO:0000256" key="9">
    <source>
        <dbReference type="ARBA" id="ARBA00022679"/>
    </source>
</evidence>
<comment type="pathway">
    <text evidence="4 18">Amino-acid biosynthesis; L-threonine biosynthesis; L-threonine from L-aspartate: step 1/5.</text>
</comment>
<keyword evidence="10 16" id="KW-0547">Nucleotide-binding</keyword>
<dbReference type="SMR" id="C7NKC4"/>
<evidence type="ECO:0000313" key="21">
    <source>
        <dbReference type="EMBL" id="ACV06962.1"/>
    </source>
</evidence>
<dbReference type="eggNOG" id="COG0527">
    <property type="taxonomic scope" value="Bacteria"/>
</dbReference>
<keyword evidence="9 17" id="KW-0808">Transferase</keyword>
<evidence type="ECO:0000256" key="8">
    <source>
        <dbReference type="ARBA" id="ARBA00022605"/>
    </source>
</evidence>
<dbReference type="CDD" id="cd04261">
    <property type="entry name" value="AAK_AKii-LysC-BS"/>
    <property type="match status" value="1"/>
</dbReference>
<evidence type="ECO:0000256" key="13">
    <source>
        <dbReference type="ARBA" id="ARBA00022915"/>
    </source>
</evidence>
<reference evidence="21 22" key="1">
    <citation type="journal article" date="2009" name="Stand. Genomic Sci.">
        <title>Complete genome sequence of Kytococcus sedentarius type strain (541).</title>
        <authorList>
            <person name="Sims D."/>
            <person name="Brettin T."/>
            <person name="Detter J.C."/>
            <person name="Han C."/>
            <person name="Lapidus A."/>
            <person name="Copeland A."/>
            <person name="Glavina Del Rio T."/>
            <person name="Nolan M."/>
            <person name="Chen F."/>
            <person name="Lucas S."/>
            <person name="Tice H."/>
            <person name="Cheng J.F."/>
            <person name="Bruce D."/>
            <person name="Goodwin L."/>
            <person name="Pitluck S."/>
            <person name="Ovchinnikova G."/>
            <person name="Pati A."/>
            <person name="Ivanova N."/>
            <person name="Mavrommatis K."/>
            <person name="Chen A."/>
            <person name="Palaniappan K."/>
            <person name="D'haeseleer P."/>
            <person name="Chain P."/>
            <person name="Bristow J."/>
            <person name="Eisen J.A."/>
            <person name="Markowitz V."/>
            <person name="Hugenholtz P."/>
            <person name="Schneider S."/>
            <person name="Goker M."/>
            <person name="Pukall R."/>
            <person name="Kyrpides N.C."/>
            <person name="Klenk H.P."/>
        </authorList>
    </citation>
    <scope>NUCLEOTIDE SEQUENCE [LARGE SCALE GENOMIC DNA]</scope>
    <source>
        <strain evidence="22">ATCC 14392 / DSM 20547 / JCM 11482 / CCUG 33030 / NBRC 15357 / NCTC 11040 / CCM 314 / 541</strain>
    </source>
</reference>
<accession>C7NKC4</accession>
<keyword evidence="14" id="KW-0457">Lysine biosynthesis</keyword>
<evidence type="ECO:0000256" key="10">
    <source>
        <dbReference type="ARBA" id="ARBA00022741"/>
    </source>
</evidence>
<keyword evidence="12 16" id="KW-0067">ATP-binding</keyword>
<dbReference type="PIRSF" id="PIRSF000726">
    <property type="entry name" value="Asp_kin"/>
    <property type="match status" value="1"/>
</dbReference>
<keyword evidence="13" id="KW-0220">Diaminopimelate biosynthesis</keyword>
<dbReference type="NCBIfam" id="NF005155">
    <property type="entry name" value="PRK06635.1-4"/>
    <property type="match status" value="1"/>
</dbReference>
<dbReference type="PROSITE" id="PS00324">
    <property type="entry name" value="ASPARTOKINASE"/>
    <property type="match status" value="1"/>
</dbReference>
<dbReference type="InterPro" id="IPR036393">
    <property type="entry name" value="AceGlu_kinase-like_sf"/>
</dbReference>